<accession>A0ABT5HUR2</accession>
<evidence type="ECO:0000256" key="3">
    <source>
        <dbReference type="SAM" id="SignalP"/>
    </source>
</evidence>
<evidence type="ECO:0000313" key="6">
    <source>
        <dbReference type="Proteomes" id="UP001214854"/>
    </source>
</evidence>
<dbReference type="PANTHER" id="PTHR30069">
    <property type="entry name" value="TONB-DEPENDENT OUTER MEMBRANE RECEPTOR"/>
    <property type="match status" value="1"/>
</dbReference>
<keyword evidence="2" id="KW-0812">Transmembrane</keyword>
<dbReference type="InterPro" id="IPR039426">
    <property type="entry name" value="TonB-dep_rcpt-like"/>
</dbReference>
<dbReference type="EMBL" id="JAQQKX010000008">
    <property type="protein sequence ID" value="MDC7683774.1"/>
    <property type="molecule type" value="Genomic_DNA"/>
</dbReference>
<keyword evidence="2" id="KW-0472">Membrane</keyword>
<proteinExistence type="inferred from homology"/>
<dbReference type="PANTHER" id="PTHR30069:SF29">
    <property type="entry name" value="HEMOGLOBIN AND HEMOGLOBIN-HAPTOGLOBIN-BINDING PROTEIN 1-RELATED"/>
    <property type="match status" value="1"/>
</dbReference>
<dbReference type="PROSITE" id="PS52016">
    <property type="entry name" value="TONB_DEPENDENT_REC_3"/>
    <property type="match status" value="1"/>
</dbReference>
<keyword evidence="2" id="KW-0813">Transport</keyword>
<dbReference type="Pfam" id="PF07715">
    <property type="entry name" value="Plug"/>
    <property type="match status" value="1"/>
</dbReference>
<organism evidence="5 6">
    <name type="scientific">Asticcacaulis aquaticus</name>
    <dbReference type="NCBI Taxonomy" id="2984212"/>
    <lineage>
        <taxon>Bacteria</taxon>
        <taxon>Pseudomonadati</taxon>
        <taxon>Pseudomonadota</taxon>
        <taxon>Alphaproteobacteria</taxon>
        <taxon>Caulobacterales</taxon>
        <taxon>Caulobacteraceae</taxon>
        <taxon>Asticcacaulis</taxon>
    </lineage>
</organism>
<dbReference type="RefSeq" id="WP_272748238.1">
    <property type="nucleotide sequence ID" value="NZ_JAQQKX010000008.1"/>
</dbReference>
<evidence type="ECO:0000256" key="1">
    <source>
        <dbReference type="ARBA" id="ARBA00022729"/>
    </source>
</evidence>
<sequence>MRATYGLMVFIGLATSSNGWAQASDPPPVAEAKVDDKPAEKVEEVTVTASKNSGTRIDRRVYDVKTDPQASTGLLTDVLAKVPSVTVTADDKVYLRGDAGVTIWVDGKAPPEGRQVLRTLPASEIERIEVITNPSAQYAAGTSKGIINIITKKPRGAVKRRGSLTARIDALGGYSGGLNFDDGKGPWSWGFGLSATKQYSDMAYETLREGVGAAQASGYLAQTGRSDVRNQSKSMNIRLGYKLGRAVR</sequence>
<keyword evidence="6" id="KW-1185">Reference proteome</keyword>
<feature type="domain" description="TonB-dependent receptor plug" evidence="4">
    <location>
        <begin position="71"/>
        <end position="145"/>
    </location>
</feature>
<feature type="chain" id="PRO_5047216352" evidence="3">
    <location>
        <begin position="22"/>
        <end position="248"/>
    </location>
</feature>
<dbReference type="SUPFAM" id="SSF56935">
    <property type="entry name" value="Porins"/>
    <property type="match status" value="1"/>
</dbReference>
<dbReference type="InterPro" id="IPR012910">
    <property type="entry name" value="Plug_dom"/>
</dbReference>
<reference evidence="5 6" key="1">
    <citation type="submission" date="2023-01" db="EMBL/GenBank/DDBJ databases">
        <title>Novel species of the genus Asticcacaulis isolated from rivers.</title>
        <authorList>
            <person name="Lu H."/>
        </authorList>
    </citation>
    <scope>NUCLEOTIDE SEQUENCE [LARGE SCALE GENOMIC DNA]</scope>
    <source>
        <strain evidence="5 6">BYS171W</strain>
    </source>
</reference>
<dbReference type="Gene3D" id="2.170.130.10">
    <property type="entry name" value="TonB-dependent receptor, plug domain"/>
    <property type="match status" value="1"/>
</dbReference>
<protein>
    <submittedName>
        <fullName evidence="5">TonB-dependent receptor plug domain-containing protein</fullName>
    </submittedName>
</protein>
<dbReference type="Proteomes" id="UP001214854">
    <property type="component" value="Unassembled WGS sequence"/>
</dbReference>
<comment type="subcellular location">
    <subcellularLocation>
        <location evidence="2">Cell outer membrane</location>
        <topology evidence="2">Multi-pass membrane protein</topology>
    </subcellularLocation>
</comment>
<dbReference type="InterPro" id="IPR037066">
    <property type="entry name" value="Plug_dom_sf"/>
</dbReference>
<feature type="signal peptide" evidence="3">
    <location>
        <begin position="1"/>
        <end position="21"/>
    </location>
</feature>
<gene>
    <name evidence="5" type="ORF">PQU92_10835</name>
</gene>
<evidence type="ECO:0000256" key="2">
    <source>
        <dbReference type="PROSITE-ProRule" id="PRU01360"/>
    </source>
</evidence>
<keyword evidence="1 3" id="KW-0732">Signal</keyword>
<keyword evidence="2" id="KW-1134">Transmembrane beta strand</keyword>
<comment type="caution">
    <text evidence="5">The sequence shown here is derived from an EMBL/GenBank/DDBJ whole genome shotgun (WGS) entry which is preliminary data.</text>
</comment>
<evidence type="ECO:0000259" key="4">
    <source>
        <dbReference type="Pfam" id="PF07715"/>
    </source>
</evidence>
<keyword evidence="2" id="KW-0998">Cell outer membrane</keyword>
<keyword evidence="5" id="KW-0675">Receptor</keyword>
<name>A0ABT5HUR2_9CAUL</name>
<comment type="similarity">
    <text evidence="2">Belongs to the TonB-dependent receptor family.</text>
</comment>
<evidence type="ECO:0000313" key="5">
    <source>
        <dbReference type="EMBL" id="MDC7683774.1"/>
    </source>
</evidence>